<gene>
    <name evidence="2" type="ORF">JKP88DRAFT_181535</name>
</gene>
<dbReference type="InterPro" id="IPR011043">
    <property type="entry name" value="Gal_Oxase/kelch_b-propeller"/>
</dbReference>
<evidence type="ECO:0000256" key="1">
    <source>
        <dbReference type="ARBA" id="ARBA00022729"/>
    </source>
</evidence>
<dbReference type="PANTHER" id="PTHR36220">
    <property type="entry name" value="UNNAMED PRODUCT"/>
    <property type="match status" value="1"/>
</dbReference>
<dbReference type="InterPro" id="IPR028994">
    <property type="entry name" value="Integrin_alpha_N"/>
</dbReference>
<feature type="non-terminal residue" evidence="2">
    <location>
        <position position="408"/>
    </location>
</feature>
<dbReference type="AlphaFoldDB" id="A0A835YYF1"/>
<dbReference type="Proteomes" id="UP000664859">
    <property type="component" value="Unassembled WGS sequence"/>
</dbReference>
<dbReference type="PANTHER" id="PTHR36220:SF1">
    <property type="entry name" value="GAMMA TUBULIN COMPLEX COMPONENT C-TERMINAL DOMAIN-CONTAINING PROTEIN"/>
    <property type="match status" value="1"/>
</dbReference>
<dbReference type="Pfam" id="PF14312">
    <property type="entry name" value="FG-GAP_2"/>
    <property type="match status" value="6"/>
</dbReference>
<keyword evidence="1" id="KW-0732">Signal</keyword>
<dbReference type="InterPro" id="IPR013517">
    <property type="entry name" value="FG-GAP"/>
</dbReference>
<dbReference type="OrthoDB" id="188207at2759"/>
<evidence type="ECO:0000313" key="2">
    <source>
        <dbReference type="EMBL" id="KAG5183906.1"/>
    </source>
</evidence>
<dbReference type="EMBL" id="JAFCMP010000181">
    <property type="protein sequence ID" value="KAG5183906.1"/>
    <property type="molecule type" value="Genomic_DNA"/>
</dbReference>
<accession>A0A835YYF1</accession>
<proteinExistence type="predicted"/>
<keyword evidence="3" id="KW-1185">Reference proteome</keyword>
<organism evidence="2 3">
    <name type="scientific">Tribonema minus</name>
    <dbReference type="NCBI Taxonomy" id="303371"/>
    <lineage>
        <taxon>Eukaryota</taxon>
        <taxon>Sar</taxon>
        <taxon>Stramenopiles</taxon>
        <taxon>Ochrophyta</taxon>
        <taxon>PX clade</taxon>
        <taxon>Xanthophyceae</taxon>
        <taxon>Tribonematales</taxon>
        <taxon>Tribonemataceae</taxon>
        <taxon>Tribonema</taxon>
    </lineage>
</organism>
<reference evidence="2" key="1">
    <citation type="submission" date="2021-02" db="EMBL/GenBank/DDBJ databases">
        <title>First Annotated Genome of the Yellow-green Alga Tribonema minus.</title>
        <authorList>
            <person name="Mahan K.M."/>
        </authorList>
    </citation>
    <scope>NUCLEOTIDE SEQUENCE</scope>
    <source>
        <strain evidence="2">UTEX B ZZ1240</strain>
    </source>
</reference>
<dbReference type="Gene3D" id="2.130.10.130">
    <property type="entry name" value="Integrin alpha, N-terminal"/>
    <property type="match status" value="2"/>
</dbReference>
<comment type="caution">
    <text evidence="2">The sequence shown here is derived from an EMBL/GenBank/DDBJ whole genome shotgun (WGS) entry which is preliminary data.</text>
</comment>
<protein>
    <submittedName>
        <fullName evidence="2">Uncharacterized protein</fullName>
    </submittedName>
</protein>
<name>A0A835YYF1_9STRA</name>
<evidence type="ECO:0000313" key="3">
    <source>
        <dbReference type="Proteomes" id="UP000664859"/>
    </source>
</evidence>
<dbReference type="SUPFAM" id="SSF50965">
    <property type="entry name" value="Galactose oxidase, central domain"/>
    <property type="match status" value="1"/>
</dbReference>
<sequence length="408" mass="41708">MTASGVAITTSAVSINYQTAALTCNEPPPDTGYIKYGTAVAVDDGSNYAVITGTRAAYGLSSAGGAYVLELDANGEWDTNAILVPTDVATSDSFGRCVAVSGTYAILGSQCDVGGRLNAGAAYMFERIAGTWTQTTKLVASDVCPGDNFGIAVSVSGTYAIVGATTRYQLGVASSGGAYIFERNVTTGTWEQKATLFPSDVPTGAYFGAGICISGTYAIVGAYNKNTAAGGAYIFERNSTSGAWEEKAILAASDPAANMKFGKAVSIDGNYAVVAAEGKTVTALSNVGGAYVFERVSGTWGQVAMLDNPDPTASDYFGISVSVSGVYAVVGCYLNDPSSKSGAGSTYLFKRSPTTGLWPFVKEWTANDGLASDNMGGSVSIAGTHVVSGASFKTSAGVTIMGGAYMFE</sequence>